<reference evidence="2" key="2">
    <citation type="submission" date="2023-02" db="EMBL/GenBank/DDBJ databases">
        <authorList>
            <person name="Swenson N.G."/>
            <person name="Wegrzyn J.L."/>
            <person name="Mcevoy S.L."/>
        </authorList>
    </citation>
    <scope>NUCLEOTIDE SEQUENCE</scope>
    <source>
        <strain evidence="2">91603</strain>
        <tissue evidence="2">Leaf</tissue>
    </source>
</reference>
<proteinExistence type="predicted"/>
<dbReference type="AlphaFoldDB" id="A0AAD5IDG1"/>
<comment type="caution">
    <text evidence="2">The sequence shown here is derived from an EMBL/GenBank/DDBJ whole genome shotgun (WGS) entry which is preliminary data.</text>
</comment>
<protein>
    <submittedName>
        <fullName evidence="2">Uncharacterized protein</fullName>
    </submittedName>
</protein>
<feature type="compositionally biased region" description="Basic and acidic residues" evidence="1">
    <location>
        <begin position="1"/>
        <end position="19"/>
    </location>
</feature>
<organism evidence="2 3">
    <name type="scientific">Acer negundo</name>
    <name type="common">Box elder</name>
    <dbReference type="NCBI Taxonomy" id="4023"/>
    <lineage>
        <taxon>Eukaryota</taxon>
        <taxon>Viridiplantae</taxon>
        <taxon>Streptophyta</taxon>
        <taxon>Embryophyta</taxon>
        <taxon>Tracheophyta</taxon>
        <taxon>Spermatophyta</taxon>
        <taxon>Magnoliopsida</taxon>
        <taxon>eudicotyledons</taxon>
        <taxon>Gunneridae</taxon>
        <taxon>Pentapetalae</taxon>
        <taxon>rosids</taxon>
        <taxon>malvids</taxon>
        <taxon>Sapindales</taxon>
        <taxon>Sapindaceae</taxon>
        <taxon>Hippocastanoideae</taxon>
        <taxon>Acereae</taxon>
        <taxon>Acer</taxon>
    </lineage>
</organism>
<dbReference type="EMBL" id="JAJSOW010000106">
    <property type="protein sequence ID" value="KAI9160650.1"/>
    <property type="molecule type" value="Genomic_DNA"/>
</dbReference>
<accession>A0AAD5IDG1</accession>
<feature type="region of interest" description="Disordered" evidence="1">
    <location>
        <begin position="1"/>
        <end position="26"/>
    </location>
</feature>
<dbReference type="Proteomes" id="UP001064489">
    <property type="component" value="Chromosome 2"/>
</dbReference>
<evidence type="ECO:0000313" key="2">
    <source>
        <dbReference type="EMBL" id="KAI9160650.1"/>
    </source>
</evidence>
<name>A0AAD5IDG1_ACENE</name>
<gene>
    <name evidence="2" type="ORF">LWI28_010333</name>
</gene>
<evidence type="ECO:0000313" key="3">
    <source>
        <dbReference type="Proteomes" id="UP001064489"/>
    </source>
</evidence>
<sequence length="116" mass="13299">MKASKEKQVDMDERDASEARRRHARGIKSRRSFVSIHDPKFQLPHRLQESTTMRGTSLPQHLNLILYFLGALLSLLQHGHNLKEFTLKVDLFNGQLSNSSLELHDLGGNGQFFLFV</sequence>
<evidence type="ECO:0000256" key="1">
    <source>
        <dbReference type="SAM" id="MobiDB-lite"/>
    </source>
</evidence>
<keyword evidence="3" id="KW-1185">Reference proteome</keyword>
<reference evidence="2" key="1">
    <citation type="journal article" date="2022" name="Plant J.">
        <title>Strategies of tolerance reflected in two North American maple genomes.</title>
        <authorList>
            <person name="McEvoy S.L."/>
            <person name="Sezen U.U."/>
            <person name="Trouern-Trend A."/>
            <person name="McMahon S.M."/>
            <person name="Schaberg P.G."/>
            <person name="Yang J."/>
            <person name="Wegrzyn J.L."/>
            <person name="Swenson N.G."/>
        </authorList>
    </citation>
    <scope>NUCLEOTIDE SEQUENCE</scope>
    <source>
        <strain evidence="2">91603</strain>
    </source>
</reference>